<dbReference type="PROSITE" id="PS00560">
    <property type="entry name" value="CARBOXYPEPT_SER_HIS"/>
    <property type="match status" value="1"/>
</dbReference>
<sequence length="729" mass="80910">MSGAPRLPSICVGVLVRSLLLLLFLSLSIFRVDGRRRNPTLESSNPSETAGRRLTESNDESEGATTTSALLRHVSNDDGSSRSLIGTNVDVPKATTPDDHLVTNLPLLKDFEAKHWAGLLPVNDKGDGYLFYWLFAPDPKVLQEEKDRGRVKQDESNVPLVLWLNGGPACSSMDGLWLENGPFRLDTGNGNGEWGNIKLDPHSWHHAPAYVLYVDQPVGTGLAFTTSGNYPNNDQRVNEDFYYFLTEFMKLHGPNLNVQKNSDGLLTLGRPFFFSGESHAGHYIPSMMNYIRKQNANPKTLKQRQNGGVVMPLSGALIGNGWFDPVYQYSAHEAAYGYGLIGKAQKRSLALAEEKCQADLRKGRYTSGACFGLLEKVVSNSLGKGNDFVVSQYDQRVWEKRRFARDFPPGHKEVEAFLGRTHIVANAPIESVLSAIHAMPSWESGQRYRECTDPPYNALKHQDGLGVVGDIVEVLEDDTQKTRLLFFNGVHDLICNHVGNENALEALPWKYRAEYINAERYGWNAASTNKLGGYMKEFQNLGFLKVLDSGHMVPMDVPSIALDMVRAFVYHEPFNTFRQDINPVSESEVPQNSNGCNDCPVCEECTMQTCEERFQVSKGSSMLSGIGWGVTAFCAMAGCYCLYFYGSKLLCRRRRQKYYSDASGTVELSASSAASNGGYSDVDNDVASESDGLFYGDNEEFEDQKIDLSDPSFGGSDDDSTRRRVRGLS</sequence>
<dbReference type="Proteomes" id="UP000291116">
    <property type="component" value="Unassembled WGS sequence"/>
</dbReference>
<dbReference type="PANTHER" id="PTHR11802:SF3">
    <property type="entry name" value="RETINOID-INDUCIBLE SERINE CARBOXYPEPTIDASE"/>
    <property type="match status" value="1"/>
</dbReference>
<feature type="region of interest" description="Disordered" evidence="7">
    <location>
        <begin position="37"/>
        <end position="67"/>
    </location>
</feature>
<gene>
    <name evidence="9" type="ORF">PSNMU_V1.4_AUG-EV-PASAV3_0053560</name>
</gene>
<dbReference type="AlphaFoldDB" id="A0A448Z901"/>
<dbReference type="EMBL" id="CAACVS010000172">
    <property type="protein sequence ID" value="VEU38535.1"/>
    <property type="molecule type" value="Genomic_DNA"/>
</dbReference>
<dbReference type="OrthoDB" id="192887at2759"/>
<keyword evidence="8" id="KW-0472">Membrane</keyword>
<keyword evidence="6" id="KW-0325">Glycoprotein</keyword>
<comment type="similarity">
    <text evidence="1">Belongs to the peptidase S10 family.</text>
</comment>
<evidence type="ECO:0008006" key="11">
    <source>
        <dbReference type="Google" id="ProtNLM"/>
    </source>
</evidence>
<evidence type="ECO:0000256" key="6">
    <source>
        <dbReference type="ARBA" id="ARBA00023180"/>
    </source>
</evidence>
<name>A0A448Z901_9STRA</name>
<keyword evidence="4" id="KW-0732">Signal</keyword>
<evidence type="ECO:0000256" key="5">
    <source>
        <dbReference type="ARBA" id="ARBA00022801"/>
    </source>
</evidence>
<feature type="region of interest" description="Disordered" evidence="7">
    <location>
        <begin position="700"/>
        <end position="729"/>
    </location>
</feature>
<evidence type="ECO:0000256" key="8">
    <source>
        <dbReference type="SAM" id="Phobius"/>
    </source>
</evidence>
<keyword evidence="8" id="KW-0812">Transmembrane</keyword>
<dbReference type="PRINTS" id="PR00724">
    <property type="entry name" value="CRBOXYPTASEC"/>
</dbReference>
<dbReference type="Gene3D" id="3.40.50.1820">
    <property type="entry name" value="alpha/beta hydrolase"/>
    <property type="match status" value="1"/>
</dbReference>
<keyword evidence="3" id="KW-0645">Protease</keyword>
<protein>
    <recommendedName>
        <fullName evidence="11">Carboxypeptidase</fullName>
    </recommendedName>
</protein>
<evidence type="ECO:0000313" key="9">
    <source>
        <dbReference type="EMBL" id="VEU38535.1"/>
    </source>
</evidence>
<reference evidence="9 10" key="1">
    <citation type="submission" date="2019-01" db="EMBL/GenBank/DDBJ databases">
        <authorList>
            <person name="Ferrante I. M."/>
        </authorList>
    </citation>
    <scope>NUCLEOTIDE SEQUENCE [LARGE SCALE GENOMIC DNA]</scope>
    <source>
        <strain evidence="9 10">B856</strain>
    </source>
</reference>
<dbReference type="PANTHER" id="PTHR11802">
    <property type="entry name" value="SERINE PROTEASE FAMILY S10 SERINE CARBOXYPEPTIDASE"/>
    <property type="match status" value="1"/>
</dbReference>
<evidence type="ECO:0000313" key="10">
    <source>
        <dbReference type="Proteomes" id="UP000291116"/>
    </source>
</evidence>
<dbReference type="InterPro" id="IPR033124">
    <property type="entry name" value="Ser_caboxypep_his_AS"/>
</dbReference>
<dbReference type="GO" id="GO:0006508">
    <property type="term" value="P:proteolysis"/>
    <property type="evidence" value="ECO:0007669"/>
    <property type="project" value="UniProtKB-KW"/>
</dbReference>
<organism evidence="9 10">
    <name type="scientific">Pseudo-nitzschia multistriata</name>
    <dbReference type="NCBI Taxonomy" id="183589"/>
    <lineage>
        <taxon>Eukaryota</taxon>
        <taxon>Sar</taxon>
        <taxon>Stramenopiles</taxon>
        <taxon>Ochrophyta</taxon>
        <taxon>Bacillariophyta</taxon>
        <taxon>Bacillariophyceae</taxon>
        <taxon>Bacillariophycidae</taxon>
        <taxon>Bacillariales</taxon>
        <taxon>Bacillariaceae</taxon>
        <taxon>Pseudo-nitzschia</taxon>
    </lineage>
</organism>
<evidence type="ECO:0000256" key="1">
    <source>
        <dbReference type="ARBA" id="ARBA00009431"/>
    </source>
</evidence>
<accession>A0A448Z901</accession>
<dbReference type="SUPFAM" id="SSF53474">
    <property type="entry name" value="alpha/beta-Hydrolases"/>
    <property type="match status" value="1"/>
</dbReference>
<evidence type="ECO:0000256" key="2">
    <source>
        <dbReference type="ARBA" id="ARBA00022645"/>
    </source>
</evidence>
<feature type="transmembrane region" description="Helical" evidence="8">
    <location>
        <begin position="625"/>
        <end position="645"/>
    </location>
</feature>
<proteinExistence type="inferred from homology"/>
<keyword evidence="10" id="KW-1185">Reference proteome</keyword>
<feature type="transmembrane region" description="Helical" evidence="8">
    <location>
        <begin position="7"/>
        <end position="30"/>
    </location>
</feature>
<evidence type="ECO:0000256" key="4">
    <source>
        <dbReference type="ARBA" id="ARBA00022729"/>
    </source>
</evidence>
<dbReference type="Pfam" id="PF00450">
    <property type="entry name" value="Peptidase_S10"/>
    <property type="match status" value="1"/>
</dbReference>
<keyword evidence="2" id="KW-0121">Carboxypeptidase</keyword>
<keyword evidence="5" id="KW-0378">Hydrolase</keyword>
<dbReference type="InterPro" id="IPR001563">
    <property type="entry name" value="Peptidase_S10"/>
</dbReference>
<evidence type="ECO:0000256" key="3">
    <source>
        <dbReference type="ARBA" id="ARBA00022670"/>
    </source>
</evidence>
<dbReference type="GO" id="GO:0004185">
    <property type="term" value="F:serine-type carboxypeptidase activity"/>
    <property type="evidence" value="ECO:0007669"/>
    <property type="project" value="InterPro"/>
</dbReference>
<dbReference type="InterPro" id="IPR029058">
    <property type="entry name" value="AB_hydrolase_fold"/>
</dbReference>
<keyword evidence="8" id="KW-1133">Transmembrane helix</keyword>
<evidence type="ECO:0000256" key="7">
    <source>
        <dbReference type="SAM" id="MobiDB-lite"/>
    </source>
</evidence>